<dbReference type="Proteomes" id="UP000075902">
    <property type="component" value="Unassembled WGS sequence"/>
</dbReference>
<feature type="region of interest" description="Disordered" evidence="1">
    <location>
        <begin position="659"/>
        <end position="678"/>
    </location>
</feature>
<evidence type="ECO:0000313" key="3">
    <source>
        <dbReference type="EnsemblMetazoa" id="AMEC018221-PA"/>
    </source>
</evidence>
<feature type="region of interest" description="Disordered" evidence="1">
    <location>
        <begin position="51"/>
        <end position="129"/>
    </location>
</feature>
<proteinExistence type="predicted"/>
<name>A0A182UD42_9DIPT</name>
<protein>
    <submittedName>
        <fullName evidence="3">Uncharacterized protein</fullName>
    </submittedName>
</protein>
<keyword evidence="4" id="KW-1185">Reference proteome</keyword>
<keyword evidence="2" id="KW-1133">Transmembrane helix</keyword>
<organism evidence="3 4">
    <name type="scientific">Anopheles melas</name>
    <dbReference type="NCBI Taxonomy" id="34690"/>
    <lineage>
        <taxon>Eukaryota</taxon>
        <taxon>Metazoa</taxon>
        <taxon>Ecdysozoa</taxon>
        <taxon>Arthropoda</taxon>
        <taxon>Hexapoda</taxon>
        <taxon>Insecta</taxon>
        <taxon>Pterygota</taxon>
        <taxon>Neoptera</taxon>
        <taxon>Endopterygota</taxon>
        <taxon>Diptera</taxon>
        <taxon>Nematocera</taxon>
        <taxon>Culicoidea</taxon>
        <taxon>Culicidae</taxon>
        <taxon>Anophelinae</taxon>
        <taxon>Anopheles</taxon>
    </lineage>
</organism>
<dbReference type="EnsemblMetazoa" id="AMEC018221-RA">
    <property type="protein sequence ID" value="AMEC018221-PA"/>
    <property type="gene ID" value="AMEC018221"/>
</dbReference>
<feature type="region of interest" description="Disordered" evidence="1">
    <location>
        <begin position="231"/>
        <end position="253"/>
    </location>
</feature>
<reference evidence="4" key="1">
    <citation type="submission" date="2014-01" db="EMBL/GenBank/DDBJ databases">
        <title>The Genome Sequence of Anopheles melas CM1001059_A (V2).</title>
        <authorList>
            <consortium name="The Broad Institute Genomics Platform"/>
            <person name="Neafsey D.E."/>
            <person name="Besansky N."/>
            <person name="Howell P."/>
            <person name="Walton C."/>
            <person name="Young S.K."/>
            <person name="Zeng Q."/>
            <person name="Gargeya S."/>
            <person name="Fitzgerald M."/>
            <person name="Haas B."/>
            <person name="Abouelleil A."/>
            <person name="Allen A.W."/>
            <person name="Alvarado L."/>
            <person name="Arachchi H.M."/>
            <person name="Berlin A.M."/>
            <person name="Chapman S.B."/>
            <person name="Gainer-Dewar J."/>
            <person name="Goldberg J."/>
            <person name="Griggs A."/>
            <person name="Gujja S."/>
            <person name="Hansen M."/>
            <person name="Howarth C."/>
            <person name="Imamovic A."/>
            <person name="Ireland A."/>
            <person name="Larimer J."/>
            <person name="McCowan C."/>
            <person name="Murphy C."/>
            <person name="Pearson M."/>
            <person name="Poon T.W."/>
            <person name="Priest M."/>
            <person name="Roberts A."/>
            <person name="Saif S."/>
            <person name="Shea T."/>
            <person name="Sisk P."/>
            <person name="Sykes S."/>
            <person name="Wortman J."/>
            <person name="Nusbaum C."/>
            <person name="Birren B."/>
        </authorList>
    </citation>
    <scope>NUCLEOTIDE SEQUENCE [LARGE SCALE GENOMIC DNA]</scope>
    <source>
        <strain evidence="4">CM1001059</strain>
    </source>
</reference>
<feature type="compositionally biased region" description="Basic and acidic residues" evidence="1">
    <location>
        <begin position="97"/>
        <end position="107"/>
    </location>
</feature>
<reference evidence="3" key="2">
    <citation type="submission" date="2020-05" db="UniProtKB">
        <authorList>
            <consortium name="EnsemblMetazoa"/>
        </authorList>
    </citation>
    <scope>IDENTIFICATION</scope>
    <source>
        <strain evidence="3">CM1001059</strain>
    </source>
</reference>
<feature type="compositionally biased region" description="Basic and acidic residues" evidence="1">
    <location>
        <begin position="55"/>
        <end position="67"/>
    </location>
</feature>
<sequence>MSRDLCDETFPANLLIEFDELDDEIPISPELPKRHLQPESLTDHHRHLTSATKRIISDKNNVDDRNGSRMVISGSSNTSSGHSSLSTEGENRSSSASDRDTSRDLSKRLPSRPSGVGGPGPALLLLGEQRNTDKLTLKARKIRQPRSMESLLQSKDQRLKLAATPLGKGIGGGSTGNVSVASVGTTFQQQHYQRHRSKYGHVQSKVKQMIEEMKPPPASGRDRKTLVRHKSMPETAYDADSKDEEEEAIEQENDVETLRSVVRELRLHMSSLEQQLTLCRTSVFNELAALQSKNSALRLENDHLLEQERAREQRRQLLREQQTTAGSCYGSQSSLYKVQLQGQPTCTVATQTSPTDDLLFEFLLASPPTSSHPAPGAALSSDDCEPDGDFSPDYEQLLPSLAGSPAAGGRPELRRRTPSVRSPPAGTRFETGQPAEECAACHECRRRRKKRKSRKQKLASLFCIRQHDESLVAATVANCCAPSNGGEGAPVGAIVPIPSIPLLSVVKLVVGVVNGMMLPDVVVASGAAVLRRIATVSVVSSVVATVVLVLALLIPPLPATGWLPLMPPVGGWFGFGGTNGYCGQGFGSCGPSIASNTYPTSEPAVRPMLYDSVIMLPVTSRSVADTLSGASIIGRLPASPFVMPSAAVKMKAAASPAMTGCSRGEQHSRMSGTSRARRPDIRMSWRRDQPYGTAASSFPTTSDALKVNISSTGIQVPRLHDMISDSMPG</sequence>
<dbReference type="AlphaFoldDB" id="A0A182UD42"/>
<feature type="transmembrane region" description="Helical" evidence="2">
    <location>
        <begin position="537"/>
        <end position="557"/>
    </location>
</feature>
<evidence type="ECO:0000313" key="4">
    <source>
        <dbReference type="Proteomes" id="UP000075902"/>
    </source>
</evidence>
<feature type="region of interest" description="Disordered" evidence="1">
    <location>
        <begin position="370"/>
        <end position="432"/>
    </location>
</feature>
<feature type="transmembrane region" description="Helical" evidence="2">
    <location>
        <begin position="508"/>
        <end position="530"/>
    </location>
</feature>
<feature type="compositionally biased region" description="Acidic residues" evidence="1">
    <location>
        <begin position="382"/>
        <end position="392"/>
    </location>
</feature>
<feature type="compositionally biased region" description="Acidic residues" evidence="1">
    <location>
        <begin position="241"/>
        <end position="253"/>
    </location>
</feature>
<feature type="compositionally biased region" description="Low complexity" evidence="1">
    <location>
        <begin position="73"/>
        <end position="96"/>
    </location>
</feature>
<dbReference type="VEuPathDB" id="VectorBase:AMEC018221"/>
<evidence type="ECO:0000256" key="2">
    <source>
        <dbReference type="SAM" id="Phobius"/>
    </source>
</evidence>
<keyword evidence="2" id="KW-0812">Transmembrane</keyword>
<keyword evidence="2" id="KW-0472">Membrane</keyword>
<evidence type="ECO:0000256" key="1">
    <source>
        <dbReference type="SAM" id="MobiDB-lite"/>
    </source>
</evidence>
<accession>A0A182UD42</accession>